<keyword evidence="1" id="KW-1133">Transmembrane helix</keyword>
<keyword evidence="1" id="KW-0812">Transmembrane</keyword>
<accession>A0ABW1XG18</accession>
<evidence type="ECO:0008006" key="4">
    <source>
        <dbReference type="Google" id="ProtNLM"/>
    </source>
</evidence>
<feature type="transmembrane region" description="Helical" evidence="1">
    <location>
        <begin position="12"/>
        <end position="32"/>
    </location>
</feature>
<keyword evidence="3" id="KW-1185">Reference proteome</keyword>
<comment type="caution">
    <text evidence="2">The sequence shown here is derived from an EMBL/GenBank/DDBJ whole genome shotgun (WGS) entry which is preliminary data.</text>
</comment>
<evidence type="ECO:0000313" key="2">
    <source>
        <dbReference type="EMBL" id="MFC6439133.1"/>
    </source>
</evidence>
<feature type="transmembrane region" description="Helical" evidence="1">
    <location>
        <begin position="44"/>
        <end position="61"/>
    </location>
</feature>
<keyword evidence="1" id="KW-0472">Membrane</keyword>
<name>A0ABW1XG18_9ALTE</name>
<sequence length="152" mass="17434">MKFRNNWHTNNYILPLIATVALIGFVVASKNAGDTWHSHLSDNGFLLLLLVINVWLWPFNARRMEEQYRPFPLVDDVFSKLKMEQPLLLIADHPLDPQSIKHVALDKINDQHALLSLPANLGGKVGLMFPATQLDAVRDFVRQHLRHARVTR</sequence>
<proteinExistence type="predicted"/>
<organism evidence="2 3">
    <name type="scientific">Pseudobowmanella zhangzhouensis</name>
    <dbReference type="NCBI Taxonomy" id="1537679"/>
    <lineage>
        <taxon>Bacteria</taxon>
        <taxon>Pseudomonadati</taxon>
        <taxon>Pseudomonadota</taxon>
        <taxon>Gammaproteobacteria</taxon>
        <taxon>Alteromonadales</taxon>
        <taxon>Alteromonadaceae</taxon>
    </lineage>
</organism>
<dbReference type="Proteomes" id="UP001596364">
    <property type="component" value="Unassembled WGS sequence"/>
</dbReference>
<gene>
    <name evidence="2" type="ORF">ACFP85_03055</name>
</gene>
<reference evidence="3" key="1">
    <citation type="journal article" date="2019" name="Int. J. Syst. Evol. Microbiol.">
        <title>The Global Catalogue of Microorganisms (GCM) 10K type strain sequencing project: providing services to taxonomists for standard genome sequencing and annotation.</title>
        <authorList>
            <consortium name="The Broad Institute Genomics Platform"/>
            <consortium name="The Broad Institute Genome Sequencing Center for Infectious Disease"/>
            <person name="Wu L."/>
            <person name="Ma J."/>
        </authorList>
    </citation>
    <scope>NUCLEOTIDE SEQUENCE [LARGE SCALE GENOMIC DNA]</scope>
    <source>
        <strain evidence="3">CGMCC 1.16031</strain>
    </source>
</reference>
<evidence type="ECO:0000313" key="3">
    <source>
        <dbReference type="Proteomes" id="UP001596364"/>
    </source>
</evidence>
<dbReference type="RefSeq" id="WP_131259245.1">
    <property type="nucleotide sequence ID" value="NZ_JBHSUS010000001.1"/>
</dbReference>
<dbReference type="EMBL" id="JBHSUS010000001">
    <property type="protein sequence ID" value="MFC6439133.1"/>
    <property type="molecule type" value="Genomic_DNA"/>
</dbReference>
<evidence type="ECO:0000256" key="1">
    <source>
        <dbReference type="SAM" id="Phobius"/>
    </source>
</evidence>
<protein>
    <recommendedName>
        <fullName evidence="4">PH domain-containing protein</fullName>
    </recommendedName>
</protein>